<dbReference type="Pfam" id="PF01035">
    <property type="entry name" value="DNA_binding_1"/>
    <property type="match status" value="1"/>
</dbReference>
<keyword evidence="3" id="KW-0808">Transferase</keyword>
<dbReference type="InterPro" id="IPR036631">
    <property type="entry name" value="MGMT_N_sf"/>
</dbReference>
<dbReference type="SUPFAM" id="SSF46767">
    <property type="entry name" value="Methylated DNA-protein cysteine methyltransferase, C-terminal domain"/>
    <property type="match status" value="1"/>
</dbReference>
<evidence type="ECO:0000256" key="6">
    <source>
        <dbReference type="ARBA" id="ARBA00049348"/>
    </source>
</evidence>
<evidence type="ECO:0000313" key="9">
    <source>
        <dbReference type="Proteomes" id="UP001064933"/>
    </source>
</evidence>
<name>A0ABY6AVZ6_9BURK</name>
<gene>
    <name evidence="8" type="ORF">N4261_16130</name>
</gene>
<evidence type="ECO:0000256" key="4">
    <source>
        <dbReference type="ARBA" id="ARBA00022763"/>
    </source>
</evidence>
<dbReference type="PANTHER" id="PTHR10815">
    <property type="entry name" value="METHYLATED-DNA--PROTEIN-CYSTEINE METHYLTRANSFERASE"/>
    <property type="match status" value="1"/>
</dbReference>
<dbReference type="InterPro" id="IPR036217">
    <property type="entry name" value="MethylDNA_cys_MeTrfase_DNAb"/>
</dbReference>
<accession>A0ABY6AVZ6</accession>
<evidence type="ECO:0000256" key="2">
    <source>
        <dbReference type="ARBA" id="ARBA00022603"/>
    </source>
</evidence>
<evidence type="ECO:0000313" key="8">
    <source>
        <dbReference type="EMBL" id="UXH76569.1"/>
    </source>
</evidence>
<dbReference type="RefSeq" id="WP_261756301.1">
    <property type="nucleotide sequence ID" value="NZ_CP104562.2"/>
</dbReference>
<dbReference type="PANTHER" id="PTHR10815:SF5">
    <property type="entry name" value="METHYLATED-DNA--PROTEIN-CYSTEINE METHYLTRANSFERASE"/>
    <property type="match status" value="1"/>
</dbReference>
<dbReference type="InterPro" id="IPR001497">
    <property type="entry name" value="MethylDNA_cys_MeTrfase_AS"/>
</dbReference>
<dbReference type="PROSITE" id="PS00374">
    <property type="entry name" value="MGMT"/>
    <property type="match status" value="1"/>
</dbReference>
<organism evidence="8 9">
    <name type="scientific">Roseateles amylovorans</name>
    <dbReference type="NCBI Taxonomy" id="2978473"/>
    <lineage>
        <taxon>Bacteria</taxon>
        <taxon>Pseudomonadati</taxon>
        <taxon>Pseudomonadota</taxon>
        <taxon>Betaproteobacteria</taxon>
        <taxon>Burkholderiales</taxon>
        <taxon>Sphaerotilaceae</taxon>
        <taxon>Roseateles</taxon>
    </lineage>
</organism>
<dbReference type="EMBL" id="CP104562">
    <property type="protein sequence ID" value="UXH76569.1"/>
    <property type="molecule type" value="Genomic_DNA"/>
</dbReference>
<dbReference type="SUPFAM" id="SSF53155">
    <property type="entry name" value="Methylated DNA-protein cysteine methyltransferase domain"/>
    <property type="match status" value="1"/>
</dbReference>
<evidence type="ECO:0000256" key="5">
    <source>
        <dbReference type="ARBA" id="ARBA00023204"/>
    </source>
</evidence>
<dbReference type="CDD" id="cd06445">
    <property type="entry name" value="ATase"/>
    <property type="match status" value="1"/>
</dbReference>
<protein>
    <submittedName>
        <fullName evidence="8">Methylated-DNA--[protein]-cysteine S-methyltransferase</fullName>
    </submittedName>
</protein>
<keyword evidence="5" id="KW-0234">DNA repair</keyword>
<evidence type="ECO:0000259" key="7">
    <source>
        <dbReference type="Pfam" id="PF01035"/>
    </source>
</evidence>
<evidence type="ECO:0000256" key="1">
    <source>
        <dbReference type="ARBA" id="ARBA00001286"/>
    </source>
</evidence>
<feature type="domain" description="Methylated-DNA-[protein]-cysteine S-methyltransferase DNA binding" evidence="7">
    <location>
        <begin position="94"/>
        <end position="179"/>
    </location>
</feature>
<keyword evidence="4" id="KW-0227">DNA damage</keyword>
<comment type="catalytic activity">
    <reaction evidence="1">
        <text>a 4-O-methyl-thymidine in DNA + L-cysteinyl-[protein] = a thymidine in DNA + S-methyl-L-cysteinyl-[protein]</text>
        <dbReference type="Rhea" id="RHEA:53428"/>
        <dbReference type="Rhea" id="RHEA-COMP:10131"/>
        <dbReference type="Rhea" id="RHEA-COMP:10132"/>
        <dbReference type="Rhea" id="RHEA-COMP:13555"/>
        <dbReference type="Rhea" id="RHEA-COMP:13556"/>
        <dbReference type="ChEBI" id="CHEBI:29950"/>
        <dbReference type="ChEBI" id="CHEBI:82612"/>
        <dbReference type="ChEBI" id="CHEBI:137386"/>
        <dbReference type="ChEBI" id="CHEBI:137387"/>
        <dbReference type="EC" id="2.1.1.63"/>
    </reaction>
</comment>
<dbReference type="Proteomes" id="UP001064933">
    <property type="component" value="Chromosome"/>
</dbReference>
<evidence type="ECO:0000256" key="3">
    <source>
        <dbReference type="ARBA" id="ARBA00022679"/>
    </source>
</evidence>
<dbReference type="InterPro" id="IPR014048">
    <property type="entry name" value="MethylDNA_cys_MeTrfase_DNA-bd"/>
</dbReference>
<dbReference type="InterPro" id="IPR036388">
    <property type="entry name" value="WH-like_DNA-bd_sf"/>
</dbReference>
<dbReference type="NCBIfam" id="TIGR00589">
    <property type="entry name" value="ogt"/>
    <property type="match status" value="1"/>
</dbReference>
<keyword evidence="2" id="KW-0489">Methyltransferase</keyword>
<comment type="catalytic activity">
    <reaction evidence="6">
        <text>a 6-O-methyl-2'-deoxyguanosine in DNA + L-cysteinyl-[protein] = S-methyl-L-cysteinyl-[protein] + a 2'-deoxyguanosine in DNA</text>
        <dbReference type="Rhea" id="RHEA:24000"/>
        <dbReference type="Rhea" id="RHEA-COMP:10131"/>
        <dbReference type="Rhea" id="RHEA-COMP:10132"/>
        <dbReference type="Rhea" id="RHEA-COMP:11367"/>
        <dbReference type="Rhea" id="RHEA-COMP:11368"/>
        <dbReference type="ChEBI" id="CHEBI:29950"/>
        <dbReference type="ChEBI" id="CHEBI:82612"/>
        <dbReference type="ChEBI" id="CHEBI:85445"/>
        <dbReference type="ChEBI" id="CHEBI:85448"/>
        <dbReference type="EC" id="2.1.1.63"/>
    </reaction>
</comment>
<dbReference type="Gene3D" id="1.10.10.10">
    <property type="entry name" value="Winged helix-like DNA-binding domain superfamily/Winged helix DNA-binding domain"/>
    <property type="match status" value="1"/>
</dbReference>
<reference evidence="8" key="1">
    <citation type="submission" date="2022-10" db="EMBL/GenBank/DDBJ databases">
        <title>Characterization and whole genome sequencing of a new Roseateles species, isolated from fresh water.</title>
        <authorList>
            <person name="Guliayeva D.Y."/>
            <person name="Akhremchuk A.E."/>
            <person name="Sikolenko M.A."/>
            <person name="Valentovich L.N."/>
            <person name="Sidarenka A.V."/>
        </authorList>
    </citation>
    <scope>NUCLEOTIDE SEQUENCE</scope>
    <source>
        <strain evidence="8">BIM B-1768</strain>
    </source>
</reference>
<sequence>MSGLVCFHCYLTVLGTCGIAWHEDAIVGSQLPEDSAGATRDRMRVRFPTAREVVVFDQLPAFVQSACEGVWALLAGEPRDLQEIVLDDSAIPTFERQVLAFTRRIPVGQTLTYGEVAVRLGQPGAARAVGRAEGRNPFAPIVPCHRVMGSPSAGKSANLTGFSAAGGVATKLKLLAIEARATGQQVGEQQDLF</sequence>
<proteinExistence type="predicted"/>
<keyword evidence="9" id="KW-1185">Reference proteome</keyword>